<dbReference type="CDD" id="cd04301">
    <property type="entry name" value="NAT_SF"/>
    <property type="match status" value="1"/>
</dbReference>
<evidence type="ECO:0000313" key="2">
    <source>
        <dbReference type="EMBL" id="GGF33547.1"/>
    </source>
</evidence>
<dbReference type="RefSeq" id="WP_229735418.1">
    <property type="nucleotide sequence ID" value="NZ_BMEL01000005.1"/>
</dbReference>
<dbReference type="InterPro" id="IPR045057">
    <property type="entry name" value="Gcn5-rel_NAT"/>
</dbReference>
<organism evidence="2 3">
    <name type="scientific">Halobacillus andaensis</name>
    <dbReference type="NCBI Taxonomy" id="1176239"/>
    <lineage>
        <taxon>Bacteria</taxon>
        <taxon>Bacillati</taxon>
        <taxon>Bacillota</taxon>
        <taxon>Bacilli</taxon>
        <taxon>Bacillales</taxon>
        <taxon>Bacillaceae</taxon>
        <taxon>Halobacillus</taxon>
    </lineage>
</organism>
<comment type="caution">
    <text evidence="2">The sequence shown here is derived from an EMBL/GenBank/DDBJ whole genome shotgun (WGS) entry which is preliminary data.</text>
</comment>
<dbReference type="PANTHER" id="PTHR31435">
    <property type="entry name" value="PROTEIN NATD1"/>
    <property type="match status" value="1"/>
</dbReference>
<gene>
    <name evidence="2" type="ORF">GCM10010954_35900</name>
</gene>
<reference evidence="2" key="2">
    <citation type="submission" date="2020-09" db="EMBL/GenBank/DDBJ databases">
        <authorList>
            <person name="Sun Q."/>
            <person name="Zhou Y."/>
        </authorList>
    </citation>
    <scope>NUCLEOTIDE SEQUENCE</scope>
    <source>
        <strain evidence="2">CGMCC 1.12153</strain>
    </source>
</reference>
<dbReference type="SUPFAM" id="SSF55729">
    <property type="entry name" value="Acyl-CoA N-acyltransferases (Nat)"/>
    <property type="match status" value="1"/>
</dbReference>
<name>A0A917BB17_HALAA</name>
<proteinExistence type="predicted"/>
<evidence type="ECO:0000313" key="3">
    <source>
        <dbReference type="Proteomes" id="UP000660110"/>
    </source>
</evidence>
<protein>
    <recommendedName>
        <fullName evidence="1">N-acetyltransferase domain-containing protein</fullName>
    </recommendedName>
</protein>
<accession>A0A917BB17</accession>
<reference evidence="2" key="1">
    <citation type="journal article" date="2014" name="Int. J. Syst. Evol. Microbiol.">
        <title>Complete genome sequence of Corynebacterium casei LMG S-19264T (=DSM 44701T), isolated from a smear-ripened cheese.</title>
        <authorList>
            <consortium name="US DOE Joint Genome Institute (JGI-PGF)"/>
            <person name="Walter F."/>
            <person name="Albersmeier A."/>
            <person name="Kalinowski J."/>
            <person name="Ruckert C."/>
        </authorList>
    </citation>
    <scope>NUCLEOTIDE SEQUENCE</scope>
    <source>
        <strain evidence="2">CGMCC 1.12153</strain>
    </source>
</reference>
<dbReference type="InterPro" id="IPR016181">
    <property type="entry name" value="Acyl_CoA_acyltransferase"/>
</dbReference>
<dbReference type="Pfam" id="PF14542">
    <property type="entry name" value="Acetyltransf_CG"/>
    <property type="match status" value="1"/>
</dbReference>
<dbReference type="AlphaFoldDB" id="A0A917BB17"/>
<dbReference type="PROSITE" id="PS51729">
    <property type="entry name" value="GNAT_YJDJ"/>
    <property type="match status" value="1"/>
</dbReference>
<feature type="domain" description="N-acetyltransferase" evidence="1">
    <location>
        <begin position="6"/>
        <end position="92"/>
    </location>
</feature>
<dbReference type="InterPro" id="IPR031165">
    <property type="entry name" value="GNAT_YJDJ"/>
</dbReference>
<dbReference type="Gene3D" id="3.40.630.30">
    <property type="match status" value="1"/>
</dbReference>
<dbReference type="EMBL" id="BMEL01000005">
    <property type="protein sequence ID" value="GGF33547.1"/>
    <property type="molecule type" value="Genomic_DNA"/>
</dbReference>
<evidence type="ECO:0000259" key="1">
    <source>
        <dbReference type="PROSITE" id="PS51729"/>
    </source>
</evidence>
<dbReference type="Proteomes" id="UP000660110">
    <property type="component" value="Unassembled WGS sequence"/>
</dbReference>
<dbReference type="PANTHER" id="PTHR31435:SF10">
    <property type="entry name" value="BSR4717 PROTEIN"/>
    <property type="match status" value="1"/>
</dbReference>
<keyword evidence="3" id="KW-1185">Reference proteome</keyword>
<sequence>MIAMSHIQEDKGRFYINEENQTIAELAFEEEGSLIIITHTHVNPQEQGEGLATELVEHAVHYARENDKKIKPVCSFAEKVLSDEQKYQDVLKG</sequence>